<dbReference type="Proteomes" id="UP000310314">
    <property type="component" value="Unassembled WGS sequence"/>
</dbReference>
<feature type="signal peptide" evidence="1">
    <location>
        <begin position="1"/>
        <end position="19"/>
    </location>
</feature>
<dbReference type="Gene3D" id="1.25.40.10">
    <property type="entry name" value="Tetratricopeptide repeat domain"/>
    <property type="match status" value="1"/>
</dbReference>
<dbReference type="Gene3D" id="2.170.130.10">
    <property type="entry name" value="TonB-dependent receptor, plug domain"/>
    <property type="match status" value="1"/>
</dbReference>
<sequence length="591" mass="66049">MKKYFLFFLTSIICLAANAQDTDEGLKRISGIVFNNSVPLPNVTVKVVDGEEEVITDSKGRYDILTKVGDIISFDYPGMDQVKKEVRESTFTLNATLKMTVQELDNVTVTKEKKTKRTQEELFQDYETDPGIIKTSFGILDKETSGVAMQVVDGSQLSMASGDIVNAISNQFSGITVKGNDGFSGSTGAEIFMRGGGSIENATPAVFEVDGNLFTTPPLFLDIGSIKRIAKLSGLAATSRYGSVAQGGIFIINTISGTVTGKGGGKPVDRALAKNNDYKGGALNQAQIRKNWPEYLKTLYASKNFEEAKSNYESNAGKYANAAHYFVDAYAYFSTKWPGEKFQKTILEANKTKIENNPVWLKAFAYLLQSDSDSKGAVEMYKKVFLKRSNYAQSYRDLANSYVEANEIQKAANLYARYNKLLKDEFLQVEEEGAHPIIDREFNSFLVNNGSSFMSKADMNLAKSEVVDAGIRLVFEWNDEQANFELQFVNPEKKFFRWSPPYDEQMMSQNGEAPKSNIVEYFIDDTLPGDWQVNMKYRGNESGAPTYVKVTAYFNYGEKNERKKVEVFRLALKDVNQKLFELNGSNLAVYK</sequence>
<comment type="caution">
    <text evidence="2">The sequence shown here is derived from an EMBL/GenBank/DDBJ whole genome shotgun (WGS) entry which is preliminary data.</text>
</comment>
<gene>
    <name evidence="2" type="ORF">FEE95_10895</name>
</gene>
<dbReference type="InterPro" id="IPR037066">
    <property type="entry name" value="Plug_dom_sf"/>
</dbReference>
<keyword evidence="1" id="KW-0732">Signal</keyword>
<evidence type="ECO:0008006" key="4">
    <source>
        <dbReference type="Google" id="ProtNLM"/>
    </source>
</evidence>
<accession>A0A5S3PQL1</accession>
<dbReference type="EMBL" id="VATY01000002">
    <property type="protein sequence ID" value="TMM56992.1"/>
    <property type="molecule type" value="Genomic_DNA"/>
</dbReference>
<dbReference type="AlphaFoldDB" id="A0A5S3PQL1"/>
<dbReference type="InterPro" id="IPR008969">
    <property type="entry name" value="CarboxyPept-like_regulatory"/>
</dbReference>
<dbReference type="Gene3D" id="2.60.40.1120">
    <property type="entry name" value="Carboxypeptidase-like, regulatory domain"/>
    <property type="match status" value="1"/>
</dbReference>
<name>A0A5S3PQL1_9FLAO</name>
<evidence type="ECO:0000256" key="1">
    <source>
        <dbReference type="SAM" id="SignalP"/>
    </source>
</evidence>
<reference evidence="2 3" key="1">
    <citation type="submission" date="2019-05" db="EMBL/GenBank/DDBJ databases">
        <authorList>
            <person name="Zhang J.-Y."/>
            <person name="Feg X."/>
            <person name="Du Z.-J."/>
        </authorList>
    </citation>
    <scope>NUCLEOTIDE SEQUENCE [LARGE SCALE GENOMIC DNA]</scope>
    <source>
        <strain evidence="2 3">RZ26</strain>
    </source>
</reference>
<dbReference type="SUPFAM" id="SSF56935">
    <property type="entry name" value="Porins"/>
    <property type="match status" value="1"/>
</dbReference>
<organism evidence="2 3">
    <name type="scientific">Maribacter algarum</name>
    <name type="common">ex Zhang et al. 2020</name>
    <dbReference type="NCBI Taxonomy" id="2578118"/>
    <lineage>
        <taxon>Bacteria</taxon>
        <taxon>Pseudomonadati</taxon>
        <taxon>Bacteroidota</taxon>
        <taxon>Flavobacteriia</taxon>
        <taxon>Flavobacteriales</taxon>
        <taxon>Flavobacteriaceae</taxon>
        <taxon>Maribacter</taxon>
    </lineage>
</organism>
<evidence type="ECO:0000313" key="3">
    <source>
        <dbReference type="Proteomes" id="UP000310314"/>
    </source>
</evidence>
<keyword evidence="3" id="KW-1185">Reference proteome</keyword>
<protein>
    <recommendedName>
        <fullName evidence="4">TonB-dependent receptor plug domain-containing protein</fullName>
    </recommendedName>
</protein>
<dbReference type="SUPFAM" id="SSF49464">
    <property type="entry name" value="Carboxypeptidase regulatory domain-like"/>
    <property type="match status" value="1"/>
</dbReference>
<proteinExistence type="predicted"/>
<dbReference type="InterPro" id="IPR011990">
    <property type="entry name" value="TPR-like_helical_dom_sf"/>
</dbReference>
<dbReference type="RefSeq" id="WP_138657976.1">
    <property type="nucleotide sequence ID" value="NZ_VATY01000002.1"/>
</dbReference>
<evidence type="ECO:0000313" key="2">
    <source>
        <dbReference type="EMBL" id="TMM56992.1"/>
    </source>
</evidence>
<dbReference type="OrthoDB" id="1079187at2"/>
<feature type="chain" id="PRO_5024436629" description="TonB-dependent receptor plug domain-containing protein" evidence="1">
    <location>
        <begin position="20"/>
        <end position="591"/>
    </location>
</feature>